<dbReference type="InterPro" id="IPR053142">
    <property type="entry name" value="PchR_regulatory_protein"/>
</dbReference>
<dbReference type="GO" id="GO:0043565">
    <property type="term" value="F:sequence-specific DNA binding"/>
    <property type="evidence" value="ECO:0007669"/>
    <property type="project" value="InterPro"/>
</dbReference>
<dbReference type="InterPro" id="IPR018062">
    <property type="entry name" value="HTH_AraC-typ_CS"/>
</dbReference>
<proteinExistence type="predicted"/>
<accession>A0A0J6WYM9</accession>
<evidence type="ECO:0000313" key="6">
    <source>
        <dbReference type="Proteomes" id="UP000036503"/>
    </source>
</evidence>
<keyword evidence="3" id="KW-0804">Transcription</keyword>
<dbReference type="Gene3D" id="1.10.10.60">
    <property type="entry name" value="Homeodomain-like"/>
    <property type="match status" value="2"/>
</dbReference>
<gene>
    <name evidence="5" type="ORF">AB840_02975</name>
</gene>
<dbReference type="AlphaFoldDB" id="A0A0J6WYM9"/>
<dbReference type="Proteomes" id="UP000036503">
    <property type="component" value="Unassembled WGS sequence"/>
</dbReference>
<dbReference type="InParanoid" id="A0A0J6WYM9"/>
<name>A0A0J6WYM9_9FIRM</name>
<keyword evidence="2" id="KW-0238">DNA-binding</keyword>
<keyword evidence="1" id="KW-0805">Transcription regulation</keyword>
<dbReference type="PROSITE" id="PS00041">
    <property type="entry name" value="HTH_ARAC_FAMILY_1"/>
    <property type="match status" value="1"/>
</dbReference>
<dbReference type="InterPro" id="IPR018060">
    <property type="entry name" value="HTH_AraC"/>
</dbReference>
<dbReference type="PANTHER" id="PTHR47893">
    <property type="entry name" value="REGULATORY PROTEIN PCHR"/>
    <property type="match status" value="1"/>
</dbReference>
<sequence length="318" mass="36939">MRGNNHMAHAMKFVDVGQGKSVFEVRNETGTARMTRLSVYPGIDILYMDAHIQEFSCYAHPLPGVFAINHCEEGRIECNFRNGEYLYMGQGDMCLGWRGKAEYCHTVFFPSSHYHGISLIFNVPEAQPLLDNLLAEDRIDLTALCNRFCCDSDFGIIMEENRDMKHLFYELYHVPEKIQKRYYRLKILETLLFLSVIENIPVSNQTFFSKSQVETVKSIQLEITQTLKGRITIEELSDRYQIAPTTLKKCFKGVYGKSIYQYLKDFRISEAKRQLMMTDDTILAIANRVGYENCSKFAVAFQKKTGMLPKDYRRMYCK</sequence>
<keyword evidence="6" id="KW-1185">Reference proteome</keyword>
<dbReference type="GO" id="GO:0003700">
    <property type="term" value="F:DNA-binding transcription factor activity"/>
    <property type="evidence" value="ECO:0007669"/>
    <property type="project" value="InterPro"/>
</dbReference>
<organism evidence="5 6">
    <name type="scientific">Megasphaera cerevisiae DSM 20462</name>
    <dbReference type="NCBI Taxonomy" id="1122219"/>
    <lineage>
        <taxon>Bacteria</taxon>
        <taxon>Bacillati</taxon>
        <taxon>Bacillota</taxon>
        <taxon>Negativicutes</taxon>
        <taxon>Veillonellales</taxon>
        <taxon>Veillonellaceae</taxon>
        <taxon>Megasphaera</taxon>
    </lineage>
</organism>
<evidence type="ECO:0000256" key="1">
    <source>
        <dbReference type="ARBA" id="ARBA00023015"/>
    </source>
</evidence>
<dbReference type="EMBL" id="LEKT01000006">
    <property type="protein sequence ID" value="KMO87368.1"/>
    <property type="molecule type" value="Genomic_DNA"/>
</dbReference>
<evidence type="ECO:0000259" key="4">
    <source>
        <dbReference type="PROSITE" id="PS01124"/>
    </source>
</evidence>
<dbReference type="PANTHER" id="PTHR47893:SF1">
    <property type="entry name" value="REGULATORY PROTEIN PCHR"/>
    <property type="match status" value="1"/>
</dbReference>
<dbReference type="PATRIC" id="fig|1122219.3.peg.2471"/>
<evidence type="ECO:0000256" key="2">
    <source>
        <dbReference type="ARBA" id="ARBA00023125"/>
    </source>
</evidence>
<dbReference type="STRING" id="39029.BSR42_00565"/>
<comment type="caution">
    <text evidence="5">The sequence shown here is derived from an EMBL/GenBank/DDBJ whole genome shotgun (WGS) entry which is preliminary data.</text>
</comment>
<protein>
    <submittedName>
        <fullName evidence="5">AraC family transcriptional regulator</fullName>
    </submittedName>
</protein>
<dbReference type="PROSITE" id="PS01124">
    <property type="entry name" value="HTH_ARAC_FAMILY_2"/>
    <property type="match status" value="1"/>
</dbReference>
<reference evidence="5 6" key="1">
    <citation type="submission" date="2015-06" db="EMBL/GenBank/DDBJ databases">
        <title>Draft genome sequence of beer spoilage bacterium Megasphaera cerevisiae type strain 20462.</title>
        <authorList>
            <person name="Kutumbaka K."/>
            <person name="Pasmowitz J."/>
            <person name="Mategko J."/>
            <person name="Reyes D."/>
            <person name="Friedrich A."/>
            <person name="Han S."/>
            <person name="Martens-Habbena W."/>
            <person name="Neal-McKinney J."/>
            <person name="Janagama H.K."/>
            <person name="Nadala C."/>
            <person name="Samadpour M."/>
        </authorList>
    </citation>
    <scope>NUCLEOTIDE SEQUENCE [LARGE SCALE GENOMIC DNA]</scope>
    <source>
        <strain evidence="5 6">DSM 20462</strain>
    </source>
</reference>
<evidence type="ECO:0000256" key="3">
    <source>
        <dbReference type="ARBA" id="ARBA00023163"/>
    </source>
</evidence>
<dbReference type="SMART" id="SM00342">
    <property type="entry name" value="HTH_ARAC"/>
    <property type="match status" value="1"/>
</dbReference>
<feature type="domain" description="HTH araC/xylS-type" evidence="4">
    <location>
        <begin position="217"/>
        <end position="315"/>
    </location>
</feature>
<dbReference type="InterPro" id="IPR009057">
    <property type="entry name" value="Homeodomain-like_sf"/>
</dbReference>
<dbReference type="SUPFAM" id="SSF46689">
    <property type="entry name" value="Homeodomain-like"/>
    <property type="match status" value="1"/>
</dbReference>
<evidence type="ECO:0000313" key="5">
    <source>
        <dbReference type="EMBL" id="KMO87368.1"/>
    </source>
</evidence>
<dbReference type="Pfam" id="PF12833">
    <property type="entry name" value="HTH_18"/>
    <property type="match status" value="1"/>
</dbReference>